<organism evidence="3">
    <name type="scientific">Fusarium oxysporum f. sp. pisi HDV247</name>
    <dbReference type="NCBI Taxonomy" id="1080344"/>
    <lineage>
        <taxon>Eukaryota</taxon>
        <taxon>Fungi</taxon>
        <taxon>Dikarya</taxon>
        <taxon>Ascomycota</taxon>
        <taxon>Pezizomycotina</taxon>
        <taxon>Sordariomycetes</taxon>
        <taxon>Hypocreomycetidae</taxon>
        <taxon>Hypocreales</taxon>
        <taxon>Nectriaceae</taxon>
        <taxon>Fusarium</taxon>
        <taxon>Fusarium oxysporum species complex</taxon>
    </lineage>
</organism>
<dbReference type="AlphaFoldDB" id="W9NA36"/>
<gene>
    <name evidence="3" type="ORF">FOVG_19031</name>
</gene>
<dbReference type="Pfam" id="PF00387">
    <property type="entry name" value="PI-PLC-Y"/>
    <property type="match status" value="1"/>
</dbReference>
<accession>W9NA36</accession>
<dbReference type="HOGENOM" id="CLU_1796539_0_0_1"/>
<dbReference type="GO" id="GO:0035556">
    <property type="term" value="P:intracellular signal transduction"/>
    <property type="evidence" value="ECO:0007669"/>
    <property type="project" value="InterPro"/>
</dbReference>
<dbReference type="EMBL" id="JH651107">
    <property type="protein sequence ID" value="EXA29499.1"/>
    <property type="molecule type" value="Genomic_DNA"/>
</dbReference>
<dbReference type="InterPro" id="IPR017946">
    <property type="entry name" value="PLC-like_Pdiesterase_TIM-brl"/>
</dbReference>
<dbReference type="GO" id="GO:0004435">
    <property type="term" value="F:phosphatidylinositol-4,5-bisphosphate phospholipase C activity"/>
    <property type="evidence" value="ECO:0007669"/>
    <property type="project" value="InterPro"/>
</dbReference>
<dbReference type="Proteomes" id="UP000030751">
    <property type="component" value="Unassembled WGS sequence"/>
</dbReference>
<feature type="domain" description="Phosphatidylinositol-specific phospholipase C X" evidence="2">
    <location>
        <begin position="1"/>
        <end position="40"/>
    </location>
</feature>
<dbReference type="PROSITE" id="PS50007">
    <property type="entry name" value="PIPLC_X_DOMAIN"/>
    <property type="match status" value="1"/>
</dbReference>
<reference evidence="3" key="2">
    <citation type="submission" date="2012-05" db="EMBL/GenBank/DDBJ databases">
        <title>Annotation of the Genome Sequence of Fusarium oxysporum HDV247.</title>
        <authorList>
            <consortium name="The Broad Institute Genomics Platform"/>
            <person name="Ma L.-J."/>
            <person name="Corby-Kistler H."/>
            <person name="Broz K."/>
            <person name="Gale L.R."/>
            <person name="Jonkers W."/>
            <person name="O'Donnell K."/>
            <person name="Ploetz R."/>
            <person name="Steinberg C."/>
            <person name="Schwartz D.C."/>
            <person name="VanEtten H."/>
            <person name="Zhou S."/>
            <person name="Young S.K."/>
            <person name="Zeng Q."/>
            <person name="Gargeya S."/>
            <person name="Fitzgerald M."/>
            <person name="Abouelleil A."/>
            <person name="Alvarado L."/>
            <person name="Chapman S.B."/>
            <person name="Gainer-Dewar J."/>
            <person name="Goldberg J."/>
            <person name="Griggs A."/>
            <person name="Gujja S."/>
            <person name="Hansen M."/>
            <person name="Howarth C."/>
            <person name="Imamovic A."/>
            <person name="Ireland A."/>
            <person name="Larimer J."/>
            <person name="McCowan C."/>
            <person name="Murphy C."/>
            <person name="Pearson M."/>
            <person name="Poon T.W."/>
            <person name="Priest M."/>
            <person name="Roberts A."/>
            <person name="Saif S."/>
            <person name="Shea T."/>
            <person name="Sykes S."/>
            <person name="Wortman J."/>
            <person name="Nusbaum C."/>
            <person name="Birren B."/>
        </authorList>
    </citation>
    <scope>NUCLEOTIDE SEQUENCE</scope>
    <source>
        <strain evidence="3">HDV247</strain>
    </source>
</reference>
<evidence type="ECO:0000259" key="1">
    <source>
        <dbReference type="Pfam" id="PF00387"/>
    </source>
</evidence>
<dbReference type="InterPro" id="IPR001711">
    <property type="entry name" value="PLipase_C_Pinositol-sp_Y"/>
</dbReference>
<protein>
    <submittedName>
        <fullName evidence="3">Phosphatidylinositol phospholipase C, gamma-1</fullName>
    </submittedName>
</protein>
<name>W9NA36_FUSOX</name>
<dbReference type="Gene3D" id="3.20.20.190">
    <property type="entry name" value="Phosphatidylinositol (PI) phosphodiesterase"/>
    <property type="match status" value="1"/>
</dbReference>
<evidence type="ECO:0000259" key="2">
    <source>
        <dbReference type="Pfam" id="PF00388"/>
    </source>
</evidence>
<dbReference type="SUPFAM" id="SSF51695">
    <property type="entry name" value="PLC-like phosphodiesterases"/>
    <property type="match status" value="1"/>
</dbReference>
<proteinExistence type="predicted"/>
<feature type="domain" description="PI-PLC Y-box" evidence="1">
    <location>
        <begin position="90"/>
        <end position="144"/>
    </location>
</feature>
<reference evidence="3" key="1">
    <citation type="submission" date="2011-10" db="EMBL/GenBank/DDBJ databases">
        <title>The Genome Sequence of Fusarium oxysporum HDV247.</title>
        <authorList>
            <consortium name="The Broad Institute Genome Sequencing Platform"/>
            <person name="Ma L.-J."/>
            <person name="Gale L.R."/>
            <person name="Schwartz D.C."/>
            <person name="Zhou S."/>
            <person name="Corby-Kistler H."/>
            <person name="Young S.K."/>
            <person name="Zeng Q."/>
            <person name="Gargeya S."/>
            <person name="Fitzgerald M."/>
            <person name="Haas B."/>
            <person name="Abouelleil A."/>
            <person name="Alvarado L."/>
            <person name="Arachchi H.M."/>
            <person name="Berlin A."/>
            <person name="Brown A."/>
            <person name="Chapman S.B."/>
            <person name="Chen Z."/>
            <person name="Dunbar C."/>
            <person name="Freedman E."/>
            <person name="Gearin G."/>
            <person name="Goldberg J."/>
            <person name="Griggs A."/>
            <person name="Gujja S."/>
            <person name="Heiman D."/>
            <person name="Howarth C."/>
            <person name="Larson L."/>
            <person name="Lui A."/>
            <person name="MacDonald P.J.P."/>
            <person name="Montmayeur A."/>
            <person name="Murphy C."/>
            <person name="Neiman D."/>
            <person name="Pearson M."/>
            <person name="Priest M."/>
            <person name="Roberts A."/>
            <person name="Saif S."/>
            <person name="Shea T."/>
            <person name="Shenoy N."/>
            <person name="Sisk P."/>
            <person name="Stolte C."/>
            <person name="Sykes S."/>
            <person name="Wortman J."/>
            <person name="Nusbaum C."/>
            <person name="Birren B."/>
        </authorList>
    </citation>
    <scope>NUCLEOTIDE SEQUENCE [LARGE SCALE GENOMIC DNA]</scope>
    <source>
        <strain evidence="3">HDV247</strain>
    </source>
</reference>
<sequence length="144" mass="16302">MVNIMKEAFGSRLVTETLENCYDKLPSPSELMERILIVKKPQTKQEPPASNFRGRRRGNSLNSLLTRSMTDAAMLMPSQSLPQSLMQLGGLGVYCSGVNYAGFGTAEAKQYNHIFSFMESSFAKHFRTKEQKIAVNLHNQRYMM</sequence>
<dbReference type="GO" id="GO:0006629">
    <property type="term" value="P:lipid metabolic process"/>
    <property type="evidence" value="ECO:0007669"/>
    <property type="project" value="InterPro"/>
</dbReference>
<dbReference type="Pfam" id="PF00388">
    <property type="entry name" value="PI-PLC-X"/>
    <property type="match status" value="1"/>
</dbReference>
<evidence type="ECO:0000313" key="3">
    <source>
        <dbReference type="EMBL" id="EXA29499.1"/>
    </source>
</evidence>
<dbReference type="InterPro" id="IPR000909">
    <property type="entry name" value="PLipase_C_PInositol-sp_X_dom"/>
</dbReference>